<dbReference type="GO" id="GO:0004614">
    <property type="term" value="F:phosphoglucomutase activity"/>
    <property type="evidence" value="ECO:0007669"/>
    <property type="project" value="UniProtKB-EC"/>
</dbReference>
<evidence type="ECO:0000313" key="12">
    <source>
        <dbReference type="EMBL" id="MBB3090610.1"/>
    </source>
</evidence>
<feature type="domain" description="Alpha-D-phosphohexomutase C-terminal" evidence="8">
    <location>
        <begin position="487"/>
        <end position="539"/>
    </location>
</feature>
<dbReference type="Proteomes" id="UP000577707">
    <property type="component" value="Unassembled WGS sequence"/>
</dbReference>
<gene>
    <name evidence="12" type="ORF">FHS12_003568</name>
</gene>
<accession>A0A7W5F9W2</accession>
<dbReference type="InterPro" id="IPR005844">
    <property type="entry name" value="A-D-PHexomutase_a/b/a-I"/>
</dbReference>
<evidence type="ECO:0000256" key="5">
    <source>
        <dbReference type="ARBA" id="ARBA00022842"/>
    </source>
</evidence>
<evidence type="ECO:0000256" key="7">
    <source>
        <dbReference type="RuleBase" id="RU004326"/>
    </source>
</evidence>
<dbReference type="CDD" id="cd05801">
    <property type="entry name" value="PGM_like3"/>
    <property type="match status" value="1"/>
</dbReference>
<dbReference type="InterPro" id="IPR016066">
    <property type="entry name" value="A-D-PHexomutase_CS"/>
</dbReference>
<dbReference type="EC" id="5.4.2.2" evidence="12"/>
<dbReference type="InterPro" id="IPR005845">
    <property type="entry name" value="A-D-PHexomutase_a/b/a-II"/>
</dbReference>
<dbReference type="SUPFAM" id="SSF55957">
    <property type="entry name" value="Phosphoglucomutase, C-terminal domain"/>
    <property type="match status" value="1"/>
</dbReference>
<evidence type="ECO:0000256" key="6">
    <source>
        <dbReference type="ARBA" id="ARBA00023235"/>
    </source>
</evidence>
<dbReference type="RefSeq" id="WP_183547704.1">
    <property type="nucleotide sequence ID" value="NZ_BMQT01000005.1"/>
</dbReference>
<dbReference type="InterPro" id="IPR036900">
    <property type="entry name" value="A-D-PHexomutase_C_sf"/>
</dbReference>
<dbReference type="NCBIfam" id="TIGR01132">
    <property type="entry name" value="pgm"/>
    <property type="match status" value="1"/>
</dbReference>
<sequence>MADPRAGTLATPADLVDVPHLVASYYNLQPDPDDPAQQVVFGTSGHRGSSLKSAFNETHILATTQAIVDYRASQGIDGPLFIGRDTHGLSEPAWASALEVLAANDVRVLVDDRDGYTPTPAISHAILRANAGRLSGAGLADGIVVTPSHNPPSDGGFKYNPPHGGPADSDATKVIAARANELIRAGLSGVKRVPFAAARRKAETYDFLGTYVDDLPNVVDLAAIRESGVRIAADPLGGASVAYWGEIAERHKLKLNVVNELVDPTWRFMPLDWDGKIRMDCSSPSAMAELVRFLDNNPEFDIATGNDADSDRHGIVTRDAGLMNPNHFLAVAIDHLFGGARPDWPATARIGKTLVSSSMIDRVAGALDKPLVEVPVGFKWFVPGLIDGSFGFGGEESAGASFLRFDGTVWTTDKDGIILALLASEILARTGKSPSERYAELVAAHGEPAYARIDAPATREEKAKLAALSPDAVTATTLAGEEITAKLTEAPGNGAAIGGLKVTTESAWFAARPSGTEDVYKIYAESFRGPDHRAKVQEEAKAVVSAALT</sequence>
<comment type="similarity">
    <text evidence="2 7">Belongs to the phosphohexose mutase family.</text>
</comment>
<evidence type="ECO:0000259" key="8">
    <source>
        <dbReference type="Pfam" id="PF00408"/>
    </source>
</evidence>
<dbReference type="Pfam" id="PF02879">
    <property type="entry name" value="PGM_PMM_II"/>
    <property type="match status" value="1"/>
</dbReference>
<dbReference type="EMBL" id="JACHXG010000007">
    <property type="protein sequence ID" value="MBB3090610.1"/>
    <property type="molecule type" value="Genomic_DNA"/>
</dbReference>
<protein>
    <submittedName>
        <fullName evidence="12">Phosphoglucomutase</fullName>
        <ecNumber evidence="12">5.4.2.2</ecNumber>
    </submittedName>
</protein>
<dbReference type="PROSITE" id="PS00710">
    <property type="entry name" value="PGM_PMM"/>
    <property type="match status" value="1"/>
</dbReference>
<evidence type="ECO:0000313" key="13">
    <source>
        <dbReference type="Proteomes" id="UP000577707"/>
    </source>
</evidence>
<keyword evidence="5 7" id="KW-0460">Magnesium</keyword>
<dbReference type="PANTHER" id="PTHR45745:SF1">
    <property type="entry name" value="PHOSPHOGLUCOMUTASE 2B-RELATED"/>
    <property type="match status" value="1"/>
</dbReference>
<keyword evidence="6 12" id="KW-0413">Isomerase</keyword>
<evidence type="ECO:0000259" key="9">
    <source>
        <dbReference type="Pfam" id="PF02878"/>
    </source>
</evidence>
<proteinExistence type="inferred from homology"/>
<dbReference type="InterPro" id="IPR005846">
    <property type="entry name" value="A-D-PHexomutase_a/b/a-III"/>
</dbReference>
<dbReference type="Pfam" id="PF02878">
    <property type="entry name" value="PGM_PMM_I"/>
    <property type="match status" value="1"/>
</dbReference>
<dbReference type="Gene3D" id="3.40.120.10">
    <property type="entry name" value="Alpha-D-Glucose-1,6-Bisphosphate, subunit A, domain 3"/>
    <property type="match status" value="3"/>
</dbReference>
<evidence type="ECO:0000256" key="2">
    <source>
        <dbReference type="ARBA" id="ARBA00010231"/>
    </source>
</evidence>
<reference evidence="12 13" key="1">
    <citation type="submission" date="2020-08" db="EMBL/GenBank/DDBJ databases">
        <title>Genomic Encyclopedia of Type Strains, Phase III (KMG-III): the genomes of soil and plant-associated and newly described type strains.</title>
        <authorList>
            <person name="Whitman W."/>
        </authorList>
    </citation>
    <scope>NUCLEOTIDE SEQUENCE [LARGE SCALE GENOMIC DNA]</scope>
    <source>
        <strain evidence="12 13">CECT 3302</strain>
    </source>
</reference>
<dbReference type="InterPro" id="IPR005843">
    <property type="entry name" value="A-D-PHexomutase_C"/>
</dbReference>
<dbReference type="InterPro" id="IPR016055">
    <property type="entry name" value="A-D-PHexomutase_a/b/a-I/II/III"/>
</dbReference>
<dbReference type="SUPFAM" id="SSF53738">
    <property type="entry name" value="Phosphoglucomutase, first 3 domains"/>
    <property type="match status" value="3"/>
</dbReference>
<feature type="domain" description="Alpha-D-phosphohexomutase alpha/beta/alpha" evidence="9">
    <location>
        <begin position="40"/>
        <end position="181"/>
    </location>
</feature>
<dbReference type="PANTHER" id="PTHR45745">
    <property type="entry name" value="PHOSPHOMANNOMUTASE 45A"/>
    <property type="match status" value="1"/>
</dbReference>
<organism evidence="12 13">
    <name type="scientific">Nocardioides albus</name>
    <dbReference type="NCBI Taxonomy" id="1841"/>
    <lineage>
        <taxon>Bacteria</taxon>
        <taxon>Bacillati</taxon>
        <taxon>Actinomycetota</taxon>
        <taxon>Actinomycetes</taxon>
        <taxon>Propionibacteriales</taxon>
        <taxon>Nocardioidaceae</taxon>
        <taxon>Nocardioides</taxon>
    </lineage>
</organism>
<evidence type="ECO:0000256" key="4">
    <source>
        <dbReference type="ARBA" id="ARBA00022723"/>
    </source>
</evidence>
<dbReference type="Pfam" id="PF02880">
    <property type="entry name" value="PGM_PMM_III"/>
    <property type="match status" value="1"/>
</dbReference>
<evidence type="ECO:0000259" key="10">
    <source>
        <dbReference type="Pfam" id="PF02879"/>
    </source>
</evidence>
<dbReference type="GO" id="GO:0008973">
    <property type="term" value="F:phosphopentomutase activity"/>
    <property type="evidence" value="ECO:0007669"/>
    <property type="project" value="TreeGrafter"/>
</dbReference>
<comment type="caution">
    <text evidence="12">The sequence shown here is derived from an EMBL/GenBank/DDBJ whole genome shotgun (WGS) entry which is preliminary data.</text>
</comment>
<dbReference type="GO" id="GO:0000287">
    <property type="term" value="F:magnesium ion binding"/>
    <property type="evidence" value="ECO:0007669"/>
    <property type="project" value="InterPro"/>
</dbReference>
<dbReference type="AlphaFoldDB" id="A0A7W5F9W2"/>
<keyword evidence="13" id="KW-1185">Reference proteome</keyword>
<keyword evidence="3" id="KW-0597">Phosphoprotein</keyword>
<dbReference type="GO" id="GO:0006166">
    <property type="term" value="P:purine ribonucleoside salvage"/>
    <property type="evidence" value="ECO:0007669"/>
    <property type="project" value="TreeGrafter"/>
</dbReference>
<evidence type="ECO:0000256" key="3">
    <source>
        <dbReference type="ARBA" id="ARBA00022553"/>
    </source>
</evidence>
<name>A0A7W5F9W2_9ACTN</name>
<dbReference type="GO" id="GO:0005975">
    <property type="term" value="P:carbohydrate metabolic process"/>
    <property type="evidence" value="ECO:0007669"/>
    <property type="project" value="InterPro"/>
</dbReference>
<feature type="domain" description="Alpha-D-phosphohexomutase alpha/beta/alpha" evidence="10">
    <location>
        <begin position="210"/>
        <end position="318"/>
    </location>
</feature>
<dbReference type="Pfam" id="PF00408">
    <property type="entry name" value="PGM_PMM_IV"/>
    <property type="match status" value="1"/>
</dbReference>
<comment type="cofactor">
    <cofactor evidence="1">
        <name>Mg(2+)</name>
        <dbReference type="ChEBI" id="CHEBI:18420"/>
    </cofactor>
</comment>
<dbReference type="InterPro" id="IPR005852">
    <property type="entry name" value="PGM_a-D-Glc-sp"/>
</dbReference>
<keyword evidence="4 7" id="KW-0479">Metal-binding</keyword>
<evidence type="ECO:0000256" key="1">
    <source>
        <dbReference type="ARBA" id="ARBA00001946"/>
    </source>
</evidence>
<feature type="domain" description="Alpha-D-phosphohexomutase alpha/beta/alpha" evidence="11">
    <location>
        <begin position="324"/>
        <end position="443"/>
    </location>
</feature>
<dbReference type="Gene3D" id="3.30.310.50">
    <property type="entry name" value="Alpha-D-phosphohexomutase, C-terminal domain"/>
    <property type="match status" value="1"/>
</dbReference>
<evidence type="ECO:0000259" key="11">
    <source>
        <dbReference type="Pfam" id="PF02880"/>
    </source>
</evidence>